<evidence type="ECO:0000313" key="3">
    <source>
        <dbReference type="Proteomes" id="UP001597533"/>
    </source>
</evidence>
<gene>
    <name evidence="2" type="ORF">ACFS5M_10580</name>
</gene>
<reference evidence="3" key="1">
    <citation type="journal article" date="2019" name="Int. J. Syst. Evol. Microbiol.">
        <title>The Global Catalogue of Microorganisms (GCM) 10K type strain sequencing project: providing services to taxonomists for standard genome sequencing and annotation.</title>
        <authorList>
            <consortium name="The Broad Institute Genomics Platform"/>
            <consortium name="The Broad Institute Genome Sequencing Center for Infectious Disease"/>
            <person name="Wu L."/>
            <person name="Ma J."/>
        </authorList>
    </citation>
    <scope>NUCLEOTIDE SEQUENCE [LARGE SCALE GENOMIC DNA]</scope>
    <source>
        <strain evidence="3">KCTC 32141</strain>
    </source>
</reference>
<organism evidence="2 3">
    <name type="scientific">Lacinutrix iliipiscaria</name>
    <dbReference type="NCBI Taxonomy" id="1230532"/>
    <lineage>
        <taxon>Bacteria</taxon>
        <taxon>Pseudomonadati</taxon>
        <taxon>Bacteroidota</taxon>
        <taxon>Flavobacteriia</taxon>
        <taxon>Flavobacteriales</taxon>
        <taxon>Flavobacteriaceae</taxon>
        <taxon>Lacinutrix</taxon>
    </lineage>
</organism>
<keyword evidence="2" id="KW-0808">Transferase</keyword>
<proteinExistence type="predicted"/>
<comment type="caution">
    <text evidence="2">The sequence shown here is derived from an EMBL/GenBank/DDBJ whole genome shotgun (WGS) entry which is preliminary data.</text>
</comment>
<dbReference type="GO" id="GO:0016757">
    <property type="term" value="F:glycosyltransferase activity"/>
    <property type="evidence" value="ECO:0007669"/>
    <property type="project" value="UniProtKB-KW"/>
</dbReference>
<dbReference type="Gene3D" id="3.90.550.10">
    <property type="entry name" value="Spore Coat Polysaccharide Biosynthesis Protein SpsA, Chain A"/>
    <property type="match status" value="1"/>
</dbReference>
<accession>A0ABW5WPA0</accession>
<evidence type="ECO:0000259" key="1">
    <source>
        <dbReference type="Pfam" id="PF00535"/>
    </source>
</evidence>
<keyword evidence="3" id="KW-1185">Reference proteome</keyword>
<dbReference type="CDD" id="cd00761">
    <property type="entry name" value="Glyco_tranf_GTA_type"/>
    <property type="match status" value="1"/>
</dbReference>
<evidence type="ECO:0000313" key="2">
    <source>
        <dbReference type="EMBL" id="MFD2824119.1"/>
    </source>
</evidence>
<feature type="domain" description="Glycosyltransferase 2-like" evidence="1">
    <location>
        <begin position="34"/>
        <end position="140"/>
    </location>
</feature>
<dbReference type="InterPro" id="IPR029044">
    <property type="entry name" value="Nucleotide-diphossugar_trans"/>
</dbReference>
<keyword evidence="2" id="KW-0328">Glycosyltransferase</keyword>
<sequence>MNMAKEKDIPLEILVATMNRNSLQFLYAMFKYNDIRNYTILVVNQTTEDCLLESNNSQVRVINTFEKGLSRSRNLAIQKAIGRICLIADDDVIFQKNFQQNIISSYEKVPEADLITFKTLTTQGNPYSNYPKTISKLTSFYKKVLSIEITFKRESLIKYGISFDEDFGLGSVFQDGENRLFLKRVINHKDLKAYFVPEFIVEHESNSSSDQVSSDRFISARSALNYKLNGNLAYFYSAKLIASLLRKGLIRPNQIASKWSVVQEAIKTYKLRNA</sequence>
<name>A0ABW5WPA0_9FLAO</name>
<dbReference type="EMBL" id="JBHUOV010000007">
    <property type="protein sequence ID" value="MFD2824119.1"/>
    <property type="molecule type" value="Genomic_DNA"/>
</dbReference>
<dbReference type="InterPro" id="IPR001173">
    <property type="entry name" value="Glyco_trans_2-like"/>
</dbReference>
<protein>
    <submittedName>
        <fullName evidence="2">Glycosyltransferase family 2 protein</fullName>
        <ecNumber evidence="2">2.4.-.-</ecNumber>
    </submittedName>
</protein>
<dbReference type="EC" id="2.4.-.-" evidence="2"/>
<dbReference type="SUPFAM" id="SSF53448">
    <property type="entry name" value="Nucleotide-diphospho-sugar transferases"/>
    <property type="match status" value="1"/>
</dbReference>
<dbReference type="Proteomes" id="UP001597533">
    <property type="component" value="Unassembled WGS sequence"/>
</dbReference>
<dbReference type="Pfam" id="PF00535">
    <property type="entry name" value="Glycos_transf_2"/>
    <property type="match status" value="1"/>
</dbReference>